<dbReference type="PANTHER" id="PTHR13318">
    <property type="entry name" value="PARTNER OF PAIRED, ISOFORM B-RELATED"/>
    <property type="match status" value="1"/>
</dbReference>
<comment type="subcellular location">
    <subcellularLocation>
        <location evidence="1">Cytoplasm</location>
        <location evidence="1">Cytoskeleton</location>
        <location evidence="1">Cilium axoneme</location>
    </subcellularLocation>
</comment>
<dbReference type="Gene3D" id="3.80.10.10">
    <property type="entry name" value="Ribonuclease Inhibitor"/>
    <property type="match status" value="1"/>
</dbReference>
<evidence type="ECO:0000313" key="2">
    <source>
        <dbReference type="EMBL" id="GHP02151.1"/>
    </source>
</evidence>
<accession>A0A830H957</accession>
<reference evidence="2" key="1">
    <citation type="submission" date="2020-10" db="EMBL/GenBank/DDBJ databases">
        <title>Unveiling of a novel bifunctional photoreceptor, Dualchrome1, isolated from a cosmopolitan green alga.</title>
        <authorList>
            <person name="Suzuki S."/>
            <person name="Kawachi M."/>
        </authorList>
    </citation>
    <scope>NUCLEOTIDE SEQUENCE</scope>
    <source>
        <strain evidence="2">NIES 2893</strain>
    </source>
</reference>
<evidence type="ECO:0000256" key="1">
    <source>
        <dbReference type="ARBA" id="ARBA00004430"/>
    </source>
</evidence>
<keyword evidence="3" id="KW-1185">Reference proteome</keyword>
<protein>
    <submittedName>
        <fullName evidence="2">F-box/LRR-repeat protein 20</fullName>
    </submittedName>
</protein>
<organism evidence="2 3">
    <name type="scientific">Pycnococcus provasolii</name>
    <dbReference type="NCBI Taxonomy" id="41880"/>
    <lineage>
        <taxon>Eukaryota</taxon>
        <taxon>Viridiplantae</taxon>
        <taxon>Chlorophyta</taxon>
        <taxon>Pseudoscourfieldiophyceae</taxon>
        <taxon>Pseudoscourfieldiales</taxon>
        <taxon>Pycnococcaceae</taxon>
        <taxon>Pycnococcus</taxon>
    </lineage>
</organism>
<dbReference type="PANTHER" id="PTHR13318:SF95">
    <property type="entry name" value="F-BOX PROTEIN YLR352W"/>
    <property type="match status" value="1"/>
</dbReference>
<proteinExistence type="predicted"/>
<dbReference type="EMBL" id="BNJQ01000002">
    <property type="protein sequence ID" value="GHP02151.1"/>
    <property type="molecule type" value="Genomic_DNA"/>
</dbReference>
<evidence type="ECO:0000313" key="3">
    <source>
        <dbReference type="Proteomes" id="UP000660262"/>
    </source>
</evidence>
<dbReference type="OrthoDB" id="550575at2759"/>
<dbReference type="GO" id="GO:0031146">
    <property type="term" value="P:SCF-dependent proteasomal ubiquitin-dependent protein catabolic process"/>
    <property type="evidence" value="ECO:0007669"/>
    <property type="project" value="TreeGrafter"/>
</dbReference>
<name>A0A830H957_9CHLO</name>
<dbReference type="GO" id="GO:0019005">
    <property type="term" value="C:SCF ubiquitin ligase complex"/>
    <property type="evidence" value="ECO:0007669"/>
    <property type="project" value="TreeGrafter"/>
</dbReference>
<sequence length="633" mass="70195">MSGVSGRVTRARAAAAAFLSSSCAPPTATRIVCDYENIPDTVFHMLVTKYLAYDIPALVAVAGTCKTWRAMVKDNTNKLNVAMPPPPKLLLNFTPRVARSSRTAKKVPHQTKNKDAWNYAAWIAECLHLFPNLEDFVVVGDLDERSYAWFDGLENSRRILHADPTFIAMHTTMFLTDELLQSLAKNCNKLRSLEAEPLRERPAGWSFGSSDFGAYNLFVSPSHMQKLFDKCPRLVETYFSSMTESTQWKSIADNTSAIRDIKTWLIRIKENGVGTTAKKLKLEIMPDEDEIEMIVSTLPNLEAVEFACGITDDVGGMNHLARLSRLRWLSFVGVGIRGGQLQEMLKGIGVNLYGLQMQECGMTCDDFRAIGTYCKSLRYLGVSCMSSHGNLQSDDITHEDISATFSGCGATLRYLDIGCNDFVDDRMLEAISDHCPEIIYLDFSNSSEITDYGLGRIASGCKKMQVLCMMYCDGLGIYTCAKKEDFISNFATPLLGLRNLLTINLCSDVWAILDRSDDPNAPSPGDVVYRYGYVEAMLHSHLPNFKSGEGVQAANMSAEVLETRKAEETSRSAIANMSLSYAKANNLLSSSHPTRGAEKIDMVEMDEATEKVWDAAWSVEEEAKFSSQRGADP</sequence>
<dbReference type="PROSITE" id="PS51257">
    <property type="entry name" value="PROKAR_LIPOPROTEIN"/>
    <property type="match status" value="1"/>
</dbReference>
<dbReference type="AlphaFoldDB" id="A0A830H957"/>
<dbReference type="Proteomes" id="UP000660262">
    <property type="component" value="Unassembled WGS sequence"/>
</dbReference>
<comment type="caution">
    <text evidence="2">The sequence shown here is derived from an EMBL/GenBank/DDBJ whole genome shotgun (WGS) entry which is preliminary data.</text>
</comment>
<gene>
    <name evidence="2" type="ORF">PPROV_000090800</name>
</gene>
<dbReference type="SUPFAM" id="SSF52047">
    <property type="entry name" value="RNI-like"/>
    <property type="match status" value="1"/>
</dbReference>
<dbReference type="GO" id="GO:0005930">
    <property type="term" value="C:axoneme"/>
    <property type="evidence" value="ECO:0007669"/>
    <property type="project" value="UniProtKB-SubCell"/>
</dbReference>
<dbReference type="InterPro" id="IPR032675">
    <property type="entry name" value="LRR_dom_sf"/>
</dbReference>